<protein>
    <submittedName>
        <fullName evidence="1">Uncharacterized protein</fullName>
    </submittedName>
</protein>
<sequence>NFHLYQLEGVRSLILGLPRCQKNMTEDNSLSFHIKRSITDIYVVRISDFSCKIHTKISHQKMWLYWSLICF</sequence>
<organism evidence="1 2">
    <name type="scientific">Maylandia zebra</name>
    <name type="common">zebra mbuna</name>
    <dbReference type="NCBI Taxonomy" id="106582"/>
    <lineage>
        <taxon>Eukaryota</taxon>
        <taxon>Metazoa</taxon>
        <taxon>Chordata</taxon>
        <taxon>Craniata</taxon>
        <taxon>Vertebrata</taxon>
        <taxon>Euteleostomi</taxon>
        <taxon>Actinopterygii</taxon>
        <taxon>Neopterygii</taxon>
        <taxon>Teleostei</taxon>
        <taxon>Neoteleostei</taxon>
        <taxon>Acanthomorphata</taxon>
        <taxon>Ovalentaria</taxon>
        <taxon>Cichlomorphae</taxon>
        <taxon>Cichliformes</taxon>
        <taxon>Cichlidae</taxon>
        <taxon>African cichlids</taxon>
        <taxon>Pseudocrenilabrinae</taxon>
        <taxon>Haplochromini</taxon>
        <taxon>Maylandia</taxon>
        <taxon>Maylandia zebra complex</taxon>
    </lineage>
</organism>
<reference evidence="1 2" key="1">
    <citation type="journal article" date="2014" name="Nature">
        <title>The genomic substrate for adaptive radiation in African cichlid fish.</title>
        <authorList>
            <person name="Brawand D."/>
            <person name="Wagner C.E."/>
            <person name="Li Y.I."/>
            <person name="Malinsky M."/>
            <person name="Keller I."/>
            <person name="Fan S."/>
            <person name="Simakov O."/>
            <person name="Ng A.Y."/>
            <person name="Lim Z.W."/>
            <person name="Bezault E."/>
            <person name="Turner-Maier J."/>
            <person name="Johnson J."/>
            <person name="Alcazar R."/>
            <person name="Noh H.J."/>
            <person name="Russell P."/>
            <person name="Aken B."/>
            <person name="Alfoldi J."/>
            <person name="Amemiya C."/>
            <person name="Azzouzi N."/>
            <person name="Baroiller J.F."/>
            <person name="Barloy-Hubler F."/>
            <person name="Berlin A."/>
            <person name="Bloomquist R."/>
            <person name="Carleton K.L."/>
            <person name="Conte M.A."/>
            <person name="D'Cotta H."/>
            <person name="Eshel O."/>
            <person name="Gaffney L."/>
            <person name="Galibert F."/>
            <person name="Gante H.F."/>
            <person name="Gnerre S."/>
            <person name="Greuter L."/>
            <person name="Guyon R."/>
            <person name="Haddad N.S."/>
            <person name="Haerty W."/>
            <person name="Harris R.M."/>
            <person name="Hofmann H.A."/>
            <person name="Hourlier T."/>
            <person name="Hulata G."/>
            <person name="Jaffe D.B."/>
            <person name="Lara M."/>
            <person name="Lee A.P."/>
            <person name="MacCallum I."/>
            <person name="Mwaiko S."/>
            <person name="Nikaido M."/>
            <person name="Nishihara H."/>
            <person name="Ozouf-Costaz C."/>
            <person name="Penman D.J."/>
            <person name="Przybylski D."/>
            <person name="Rakotomanga M."/>
            <person name="Renn S.C.P."/>
            <person name="Ribeiro F.J."/>
            <person name="Ron M."/>
            <person name="Salzburger W."/>
            <person name="Sanchez-Pulido L."/>
            <person name="Santos M.E."/>
            <person name="Searle S."/>
            <person name="Sharpe T."/>
            <person name="Swofford R."/>
            <person name="Tan F.J."/>
            <person name="Williams L."/>
            <person name="Young S."/>
            <person name="Yin S."/>
            <person name="Okada N."/>
            <person name="Kocher T.D."/>
            <person name="Miska E.A."/>
            <person name="Lander E.S."/>
            <person name="Venkatesh B."/>
            <person name="Fernald R.D."/>
            <person name="Meyer A."/>
            <person name="Ponting C.P."/>
            <person name="Streelman J.T."/>
            <person name="Lindblad-Toh K."/>
            <person name="Seehausen O."/>
            <person name="Di Palma F."/>
        </authorList>
    </citation>
    <scope>NUCLEOTIDE SEQUENCE</scope>
</reference>
<dbReference type="Ensembl" id="ENSMZET00005000187.1">
    <property type="protein sequence ID" value="ENSMZEP00005000148.1"/>
    <property type="gene ID" value="ENSMZEG00005000183.1"/>
</dbReference>
<dbReference type="AlphaFoldDB" id="A0A3P9ARC7"/>
<dbReference type="GeneTree" id="ENSGT00940000179913"/>
<evidence type="ECO:0000313" key="2">
    <source>
        <dbReference type="Proteomes" id="UP000265160"/>
    </source>
</evidence>
<accession>A0A3P9ARC7</accession>
<reference evidence="1" key="2">
    <citation type="submission" date="2025-08" db="UniProtKB">
        <authorList>
            <consortium name="Ensembl"/>
        </authorList>
    </citation>
    <scope>IDENTIFICATION</scope>
</reference>
<proteinExistence type="predicted"/>
<reference evidence="1" key="3">
    <citation type="submission" date="2025-09" db="UniProtKB">
        <authorList>
            <consortium name="Ensembl"/>
        </authorList>
    </citation>
    <scope>IDENTIFICATION</scope>
</reference>
<dbReference type="Proteomes" id="UP000265160">
    <property type="component" value="LG5"/>
</dbReference>
<name>A0A3P9ARC7_9CICH</name>
<evidence type="ECO:0000313" key="1">
    <source>
        <dbReference type="Ensembl" id="ENSMZEP00005000148.1"/>
    </source>
</evidence>
<keyword evidence="2" id="KW-1185">Reference proteome</keyword>